<accession>A0A6N6MA14</accession>
<evidence type="ECO:0000256" key="5">
    <source>
        <dbReference type="ARBA" id="ARBA00009320"/>
    </source>
</evidence>
<sequence>MSKYISFNGELMMEDKPVLTVKNRAFRYGDGLFETIKAHDYTLLFLNDHLRRLEKGAEMIGLKIPQFLNSSWLYDEAKKLMQRSRLKDAVVRLALFRKDGGRYTPVTNETDVVISIDEAQGSFSLNQKGLRVDVYTEHLKPITQLGSLKSSNALFYVMASNYKRLKGLDEAIIVNESGHVCEGTSSNVFVLMKKKLITPGVTQGCVPGVMRKQVIEIAQKGGVEVIQSPIHPETLNMADEVFFTNCSSGIRWALAYRNKRFFNKFSCQLVDYLNQFADAEVERINSDSDPQENYS</sequence>
<dbReference type="PANTHER" id="PTHR42743">
    <property type="entry name" value="AMINO-ACID AMINOTRANSFERASE"/>
    <property type="match status" value="1"/>
</dbReference>
<dbReference type="GO" id="GO:0004084">
    <property type="term" value="F:branched-chain-amino-acid transaminase activity"/>
    <property type="evidence" value="ECO:0007669"/>
    <property type="project" value="UniProtKB-EC"/>
</dbReference>
<protein>
    <recommendedName>
        <fullName evidence="6">branched-chain-amino-acid transaminase</fullName>
        <ecNumber evidence="6">2.6.1.42</ecNumber>
    </recommendedName>
</protein>
<dbReference type="RefSeq" id="WP_151165989.1">
    <property type="nucleotide sequence ID" value="NZ_WACR01000001.1"/>
</dbReference>
<comment type="catalytic activity">
    <reaction evidence="10">
        <text>L-leucine + 2-oxoglutarate = 4-methyl-2-oxopentanoate + L-glutamate</text>
        <dbReference type="Rhea" id="RHEA:18321"/>
        <dbReference type="ChEBI" id="CHEBI:16810"/>
        <dbReference type="ChEBI" id="CHEBI:17865"/>
        <dbReference type="ChEBI" id="CHEBI:29985"/>
        <dbReference type="ChEBI" id="CHEBI:57427"/>
        <dbReference type="EC" id="2.6.1.42"/>
    </reaction>
</comment>
<dbReference type="InterPro" id="IPR050571">
    <property type="entry name" value="Class-IV_PLP-Dep_Aminotrnsfr"/>
</dbReference>
<evidence type="ECO:0000256" key="9">
    <source>
        <dbReference type="ARBA" id="ARBA00048798"/>
    </source>
</evidence>
<evidence type="ECO:0000313" key="14">
    <source>
        <dbReference type="Proteomes" id="UP000435357"/>
    </source>
</evidence>
<dbReference type="AlphaFoldDB" id="A0A6N6MA14"/>
<dbReference type="CDD" id="cd00449">
    <property type="entry name" value="PLPDE_IV"/>
    <property type="match status" value="1"/>
</dbReference>
<dbReference type="Pfam" id="PF01063">
    <property type="entry name" value="Aminotran_4"/>
    <property type="match status" value="1"/>
</dbReference>
<dbReference type="InterPro" id="IPR018300">
    <property type="entry name" value="Aminotrans_IV_CS"/>
</dbReference>
<evidence type="ECO:0000256" key="4">
    <source>
        <dbReference type="ARBA" id="ARBA00005072"/>
    </source>
</evidence>
<keyword evidence="13" id="KW-0032">Aminotransferase</keyword>
<comment type="similarity">
    <text evidence="5 11">Belongs to the class-IV pyridoxal-phosphate-dependent aminotransferase family.</text>
</comment>
<keyword evidence="14" id="KW-1185">Reference proteome</keyword>
<comment type="pathway">
    <text evidence="3">Amino-acid biosynthesis; L-valine biosynthesis; L-valine from pyruvate: step 4/4.</text>
</comment>
<name>A0A6N6MA14_9FLAO</name>
<evidence type="ECO:0000256" key="3">
    <source>
        <dbReference type="ARBA" id="ARBA00004931"/>
    </source>
</evidence>
<dbReference type="EC" id="2.6.1.42" evidence="6"/>
<evidence type="ECO:0000256" key="7">
    <source>
        <dbReference type="ARBA" id="ARBA00022898"/>
    </source>
</evidence>
<evidence type="ECO:0000256" key="6">
    <source>
        <dbReference type="ARBA" id="ARBA00013053"/>
    </source>
</evidence>
<dbReference type="InterPro" id="IPR043132">
    <property type="entry name" value="BCAT-like_C"/>
</dbReference>
<comment type="catalytic activity">
    <reaction evidence="8">
        <text>L-valine + 2-oxoglutarate = 3-methyl-2-oxobutanoate + L-glutamate</text>
        <dbReference type="Rhea" id="RHEA:24813"/>
        <dbReference type="ChEBI" id="CHEBI:11851"/>
        <dbReference type="ChEBI" id="CHEBI:16810"/>
        <dbReference type="ChEBI" id="CHEBI:29985"/>
        <dbReference type="ChEBI" id="CHEBI:57762"/>
        <dbReference type="EC" id="2.6.1.42"/>
    </reaction>
</comment>
<dbReference type="InterPro" id="IPR001544">
    <property type="entry name" value="Aminotrans_IV"/>
</dbReference>
<comment type="pathway">
    <text evidence="4">Amino-acid biosynthesis; L-leucine biosynthesis; L-leucine from 3-methyl-2-oxobutanoate: step 4/4.</text>
</comment>
<gene>
    <name evidence="13" type="ORF">F3059_00585</name>
</gene>
<evidence type="ECO:0000256" key="2">
    <source>
        <dbReference type="ARBA" id="ARBA00004824"/>
    </source>
</evidence>
<dbReference type="OrthoDB" id="9805628at2"/>
<comment type="caution">
    <text evidence="13">The sequence shown here is derived from an EMBL/GenBank/DDBJ whole genome shotgun (WGS) entry which is preliminary data.</text>
</comment>
<organism evidence="13 14">
    <name type="scientific">Salibacter halophilus</name>
    <dbReference type="NCBI Taxonomy" id="1803916"/>
    <lineage>
        <taxon>Bacteria</taxon>
        <taxon>Pseudomonadati</taxon>
        <taxon>Bacteroidota</taxon>
        <taxon>Flavobacteriia</taxon>
        <taxon>Flavobacteriales</taxon>
        <taxon>Salibacteraceae</taxon>
        <taxon>Salibacter</taxon>
    </lineage>
</organism>
<reference evidence="13 14" key="1">
    <citation type="submission" date="2019-09" db="EMBL/GenBank/DDBJ databases">
        <title>Genomes of Cryomorphaceae.</title>
        <authorList>
            <person name="Bowman J.P."/>
        </authorList>
    </citation>
    <scope>NUCLEOTIDE SEQUENCE [LARGE SCALE GENOMIC DNA]</scope>
    <source>
        <strain evidence="13 14">KCTC 52047</strain>
    </source>
</reference>
<evidence type="ECO:0000256" key="11">
    <source>
        <dbReference type="RuleBase" id="RU004106"/>
    </source>
</evidence>
<evidence type="ECO:0000256" key="8">
    <source>
        <dbReference type="ARBA" id="ARBA00048212"/>
    </source>
</evidence>
<dbReference type="Proteomes" id="UP000435357">
    <property type="component" value="Unassembled WGS sequence"/>
</dbReference>
<dbReference type="Gene3D" id="3.20.10.10">
    <property type="entry name" value="D-amino Acid Aminotransferase, subunit A, domain 2"/>
    <property type="match status" value="1"/>
</dbReference>
<keyword evidence="7 12" id="KW-0663">Pyridoxal phosphate</keyword>
<dbReference type="PROSITE" id="PS00770">
    <property type="entry name" value="AA_TRANSFER_CLASS_4"/>
    <property type="match status" value="1"/>
</dbReference>
<evidence type="ECO:0000313" key="13">
    <source>
        <dbReference type="EMBL" id="KAB1066001.1"/>
    </source>
</evidence>
<dbReference type="Gene3D" id="3.30.470.10">
    <property type="match status" value="1"/>
</dbReference>
<dbReference type="GO" id="GO:0046394">
    <property type="term" value="P:carboxylic acid biosynthetic process"/>
    <property type="evidence" value="ECO:0007669"/>
    <property type="project" value="UniProtKB-ARBA"/>
</dbReference>
<keyword evidence="13" id="KW-0808">Transferase</keyword>
<dbReference type="InterPro" id="IPR036038">
    <property type="entry name" value="Aminotransferase-like"/>
</dbReference>
<evidence type="ECO:0000256" key="12">
    <source>
        <dbReference type="RuleBase" id="RU004516"/>
    </source>
</evidence>
<comment type="pathway">
    <text evidence="2">Amino-acid biosynthesis; L-isoleucine biosynthesis; L-isoleucine from 2-oxobutanoate: step 4/4.</text>
</comment>
<proteinExistence type="inferred from homology"/>
<comment type="catalytic activity">
    <reaction evidence="9">
        <text>L-isoleucine + 2-oxoglutarate = (S)-3-methyl-2-oxopentanoate + L-glutamate</text>
        <dbReference type="Rhea" id="RHEA:24801"/>
        <dbReference type="ChEBI" id="CHEBI:16810"/>
        <dbReference type="ChEBI" id="CHEBI:29985"/>
        <dbReference type="ChEBI" id="CHEBI:35146"/>
        <dbReference type="ChEBI" id="CHEBI:58045"/>
        <dbReference type="EC" id="2.6.1.42"/>
    </reaction>
</comment>
<dbReference type="PANTHER" id="PTHR42743:SF11">
    <property type="entry name" value="AMINODEOXYCHORISMATE LYASE"/>
    <property type="match status" value="1"/>
</dbReference>
<dbReference type="EMBL" id="WACR01000001">
    <property type="protein sequence ID" value="KAB1066001.1"/>
    <property type="molecule type" value="Genomic_DNA"/>
</dbReference>
<evidence type="ECO:0000256" key="1">
    <source>
        <dbReference type="ARBA" id="ARBA00001933"/>
    </source>
</evidence>
<evidence type="ECO:0000256" key="10">
    <source>
        <dbReference type="ARBA" id="ARBA00049229"/>
    </source>
</evidence>
<dbReference type="InterPro" id="IPR043131">
    <property type="entry name" value="BCAT-like_N"/>
</dbReference>
<dbReference type="SUPFAM" id="SSF56752">
    <property type="entry name" value="D-aminoacid aminotransferase-like PLP-dependent enzymes"/>
    <property type="match status" value="1"/>
</dbReference>
<comment type="cofactor">
    <cofactor evidence="1 12">
        <name>pyridoxal 5'-phosphate</name>
        <dbReference type="ChEBI" id="CHEBI:597326"/>
    </cofactor>
</comment>